<gene>
    <name evidence="2" type="ORF">OP10G_1520</name>
</gene>
<evidence type="ECO:0000313" key="2">
    <source>
        <dbReference type="EMBL" id="AIE84888.1"/>
    </source>
</evidence>
<dbReference type="Proteomes" id="UP000027982">
    <property type="component" value="Chromosome"/>
</dbReference>
<name>A0A068NMU2_FIMGI</name>
<proteinExistence type="predicted"/>
<dbReference type="STRING" id="661478.OP10G_1520"/>
<organism evidence="2 3">
    <name type="scientific">Fimbriimonas ginsengisoli Gsoil 348</name>
    <dbReference type="NCBI Taxonomy" id="661478"/>
    <lineage>
        <taxon>Bacteria</taxon>
        <taxon>Bacillati</taxon>
        <taxon>Armatimonadota</taxon>
        <taxon>Fimbriimonadia</taxon>
        <taxon>Fimbriimonadales</taxon>
        <taxon>Fimbriimonadaceae</taxon>
        <taxon>Fimbriimonas</taxon>
    </lineage>
</organism>
<reference evidence="2 3" key="1">
    <citation type="journal article" date="2014" name="PLoS ONE">
        <title>The first complete genome sequence of the class fimbriimonadia in the phylum armatimonadetes.</title>
        <authorList>
            <person name="Hu Z.Y."/>
            <person name="Wang Y.Z."/>
            <person name="Im W.T."/>
            <person name="Wang S.Y."/>
            <person name="Zhao G.P."/>
            <person name="Zheng H.J."/>
            <person name="Quan Z.X."/>
        </authorList>
    </citation>
    <scope>NUCLEOTIDE SEQUENCE [LARGE SCALE GENOMIC DNA]</scope>
    <source>
        <strain evidence="2">Gsoil 348</strain>
    </source>
</reference>
<protein>
    <submittedName>
        <fullName evidence="2">Uncharacterized protein</fullName>
    </submittedName>
</protein>
<feature type="region of interest" description="Disordered" evidence="1">
    <location>
        <begin position="46"/>
        <end position="70"/>
    </location>
</feature>
<sequence length="70" mass="7796">MEGFLQRAADGSAKGITRWYAVSHAAQCGRCGRFLDRLTETIDQLRESKEGVPDPEVTERLATGAWREEA</sequence>
<dbReference type="RefSeq" id="WP_025226503.1">
    <property type="nucleotide sequence ID" value="NZ_CP007139.1"/>
</dbReference>
<dbReference type="EMBL" id="CP007139">
    <property type="protein sequence ID" value="AIE84888.1"/>
    <property type="molecule type" value="Genomic_DNA"/>
</dbReference>
<evidence type="ECO:0000256" key="1">
    <source>
        <dbReference type="SAM" id="MobiDB-lite"/>
    </source>
</evidence>
<keyword evidence="3" id="KW-1185">Reference proteome</keyword>
<evidence type="ECO:0000313" key="3">
    <source>
        <dbReference type="Proteomes" id="UP000027982"/>
    </source>
</evidence>
<dbReference type="AlphaFoldDB" id="A0A068NMU2"/>
<dbReference type="KEGG" id="fgi:OP10G_1520"/>
<accession>A0A068NMU2</accession>
<dbReference type="HOGENOM" id="CLU_2751897_0_0_0"/>